<dbReference type="InterPro" id="IPR020568">
    <property type="entry name" value="Ribosomal_Su5_D2-typ_SF"/>
</dbReference>
<dbReference type="GO" id="GO:1990904">
    <property type="term" value="C:ribonucleoprotein complex"/>
    <property type="evidence" value="ECO:0007669"/>
    <property type="project" value="UniProtKB-UniRule"/>
</dbReference>
<dbReference type="EMBL" id="BNJQ01000007">
    <property type="protein sequence ID" value="GHP04363.1"/>
    <property type="molecule type" value="Genomic_DNA"/>
</dbReference>
<keyword evidence="2 4" id="KW-0689">Ribosomal protein</keyword>
<dbReference type="GO" id="GO:0006412">
    <property type="term" value="P:translation"/>
    <property type="evidence" value="ECO:0007669"/>
    <property type="project" value="InterPro"/>
</dbReference>
<feature type="region of interest" description="Disordered" evidence="6">
    <location>
        <begin position="256"/>
        <end position="279"/>
    </location>
</feature>
<dbReference type="InterPro" id="IPR005324">
    <property type="entry name" value="Ribosomal_uS5_C"/>
</dbReference>
<evidence type="ECO:0000256" key="1">
    <source>
        <dbReference type="ARBA" id="ARBA00008945"/>
    </source>
</evidence>
<comment type="caution">
    <text evidence="8">The sequence shown here is derived from an EMBL/GenBank/DDBJ whole genome shotgun (WGS) entry which is preliminary data.</text>
</comment>
<dbReference type="Pfam" id="PF03719">
    <property type="entry name" value="Ribosomal_S5_C"/>
    <property type="match status" value="1"/>
</dbReference>
<dbReference type="Gene3D" id="3.30.160.20">
    <property type="match status" value="1"/>
</dbReference>
<feature type="compositionally biased region" description="Polar residues" evidence="6">
    <location>
        <begin position="262"/>
        <end position="273"/>
    </location>
</feature>
<dbReference type="GO" id="GO:0005737">
    <property type="term" value="C:cytoplasm"/>
    <property type="evidence" value="ECO:0007669"/>
    <property type="project" value="UniProtKB-ARBA"/>
</dbReference>
<sequence length="297" mass="32845">MAAPLVPCSLFSAAAAANLRSISGSMMFKASLSRQAFVTDYLTDAGQIFDLKEELTQEDDVRKGWTVHIIDVRRVIKVTKRGGVMRVSALVVAGDGNGTASYGKARAEEMSDAVSKAFRKAKANPFYVERYFYPKPLFPGDNTIFFPAKAKVSASKVEMWPGSQFTGLRCNKTVMQIMDCFGISDINVKTRGSRNKTNMVKAVFKGLSSIRTPWEIAAARGLSYREVTYAERRAMNSPTQRNKRIRAMADERRAAERREVLTSLQSDPPTSQLPAAEVEGAAEAVPVLSRWHKSESE</sequence>
<dbReference type="PROSITE" id="PS50881">
    <property type="entry name" value="S5_DSRBD"/>
    <property type="match status" value="1"/>
</dbReference>
<organism evidence="8 9">
    <name type="scientific">Pycnococcus provasolii</name>
    <dbReference type="NCBI Taxonomy" id="41880"/>
    <lineage>
        <taxon>Eukaryota</taxon>
        <taxon>Viridiplantae</taxon>
        <taxon>Chlorophyta</taxon>
        <taxon>Pseudoscourfieldiophyceae</taxon>
        <taxon>Pseudoscourfieldiales</taxon>
        <taxon>Pycnococcaceae</taxon>
        <taxon>Pycnococcus</taxon>
    </lineage>
</organism>
<dbReference type="InterPro" id="IPR014721">
    <property type="entry name" value="Ribsml_uS5_D2-typ_fold_subgr"/>
</dbReference>
<dbReference type="InterPro" id="IPR000851">
    <property type="entry name" value="Ribosomal_uS5"/>
</dbReference>
<dbReference type="SUPFAM" id="SSF54768">
    <property type="entry name" value="dsRNA-binding domain-like"/>
    <property type="match status" value="1"/>
</dbReference>
<evidence type="ECO:0000259" key="7">
    <source>
        <dbReference type="PROSITE" id="PS50881"/>
    </source>
</evidence>
<keyword evidence="9" id="KW-1185">Reference proteome</keyword>
<dbReference type="SUPFAM" id="SSF54211">
    <property type="entry name" value="Ribosomal protein S5 domain 2-like"/>
    <property type="match status" value="1"/>
</dbReference>
<dbReference type="Gene3D" id="3.30.230.10">
    <property type="match status" value="1"/>
</dbReference>
<evidence type="ECO:0000256" key="5">
    <source>
        <dbReference type="RuleBase" id="RU003823"/>
    </source>
</evidence>
<dbReference type="InterPro" id="IPR013810">
    <property type="entry name" value="Ribosomal_uS5_N"/>
</dbReference>
<dbReference type="GO" id="GO:0003723">
    <property type="term" value="F:RNA binding"/>
    <property type="evidence" value="ECO:0007669"/>
    <property type="project" value="InterPro"/>
</dbReference>
<dbReference type="Proteomes" id="UP000660262">
    <property type="component" value="Unassembled WGS sequence"/>
</dbReference>
<dbReference type="Pfam" id="PF00333">
    <property type="entry name" value="Ribosomal_S5"/>
    <property type="match status" value="1"/>
</dbReference>
<protein>
    <recommendedName>
        <fullName evidence="7">S5 DRBM domain-containing protein</fullName>
    </recommendedName>
</protein>
<evidence type="ECO:0000256" key="4">
    <source>
        <dbReference type="PROSITE-ProRule" id="PRU00268"/>
    </source>
</evidence>
<evidence type="ECO:0000313" key="8">
    <source>
        <dbReference type="EMBL" id="GHP04363.1"/>
    </source>
</evidence>
<feature type="domain" description="S5 DRBM" evidence="7">
    <location>
        <begin position="65"/>
        <end position="128"/>
    </location>
</feature>
<dbReference type="FunFam" id="3.30.230.10:FF:000002">
    <property type="entry name" value="30S ribosomal protein S5"/>
    <property type="match status" value="1"/>
</dbReference>
<dbReference type="PANTHER" id="PTHR48277:SF1">
    <property type="entry name" value="MITOCHONDRIAL RIBOSOMAL PROTEIN S5"/>
    <property type="match status" value="1"/>
</dbReference>
<gene>
    <name evidence="8" type="ORF">PPROV_000311700</name>
</gene>
<dbReference type="GO" id="GO:0005840">
    <property type="term" value="C:ribosome"/>
    <property type="evidence" value="ECO:0007669"/>
    <property type="project" value="UniProtKB-KW"/>
</dbReference>
<evidence type="ECO:0000256" key="2">
    <source>
        <dbReference type="ARBA" id="ARBA00022980"/>
    </source>
</evidence>
<dbReference type="PANTHER" id="PTHR48277">
    <property type="entry name" value="MITOCHONDRIAL RIBOSOMAL PROTEIN S5"/>
    <property type="match status" value="1"/>
</dbReference>
<proteinExistence type="inferred from homology"/>
<evidence type="ECO:0000256" key="6">
    <source>
        <dbReference type="SAM" id="MobiDB-lite"/>
    </source>
</evidence>
<dbReference type="AlphaFoldDB" id="A0A830HCY6"/>
<reference evidence="8" key="1">
    <citation type="submission" date="2020-10" db="EMBL/GenBank/DDBJ databases">
        <title>Unveiling of a novel bifunctional photoreceptor, Dualchrome1, isolated from a cosmopolitan green alga.</title>
        <authorList>
            <person name="Suzuki S."/>
            <person name="Kawachi M."/>
        </authorList>
    </citation>
    <scope>NUCLEOTIDE SEQUENCE</scope>
    <source>
        <strain evidence="8">NIES 2893</strain>
    </source>
</reference>
<dbReference type="GO" id="GO:0003735">
    <property type="term" value="F:structural constituent of ribosome"/>
    <property type="evidence" value="ECO:0007669"/>
    <property type="project" value="UniProtKB-UniRule"/>
</dbReference>
<comment type="similarity">
    <text evidence="1 5">Belongs to the universal ribosomal protein uS5 family.</text>
</comment>
<accession>A0A830HCY6</accession>
<name>A0A830HCY6_9CHLO</name>
<keyword evidence="3 4" id="KW-0687">Ribonucleoprotein</keyword>
<evidence type="ECO:0000313" key="9">
    <source>
        <dbReference type="Proteomes" id="UP000660262"/>
    </source>
</evidence>
<dbReference type="OrthoDB" id="309483at2759"/>
<evidence type="ECO:0000256" key="3">
    <source>
        <dbReference type="ARBA" id="ARBA00023274"/>
    </source>
</evidence>